<dbReference type="Gene3D" id="1.10.10.60">
    <property type="entry name" value="Homeodomain-like"/>
    <property type="match status" value="2"/>
</dbReference>
<keyword evidence="3" id="KW-0804">Transcription</keyword>
<evidence type="ECO:0000313" key="6">
    <source>
        <dbReference type="Proteomes" id="UP000019439"/>
    </source>
</evidence>
<protein>
    <submittedName>
        <fullName evidence="5">AraC family transcriptional regulator</fullName>
    </submittedName>
</protein>
<dbReference type="Pfam" id="PF12833">
    <property type="entry name" value="HTH_18"/>
    <property type="match status" value="1"/>
</dbReference>
<dbReference type="PROSITE" id="PS01124">
    <property type="entry name" value="HTH_ARAC_FAMILY_2"/>
    <property type="match status" value="1"/>
</dbReference>
<dbReference type="PROSITE" id="PS00041">
    <property type="entry name" value="HTH_ARAC_FAMILY_1"/>
    <property type="match status" value="1"/>
</dbReference>
<dbReference type="InterPro" id="IPR018062">
    <property type="entry name" value="HTH_AraC-typ_CS"/>
</dbReference>
<keyword evidence="2" id="KW-0238">DNA-binding</keyword>
<sequence>MLSMNIEQLAEKITFFTKNTNRIRFPDNIKNVPPLAFQVNFTRLEIILDGHLSELCLHKPDNILHKNDVLYIPSNSWNFSVWDEPASTLSILFGKQQIGFSIQRWDGYKLERLGRTNIARLGPRVGSYLLKALNEIMIQPDAQKTANFIVNGLLSHCTDLLGKQIHTASRSWALFEAIREFIDNNFKSELTRESVANKFYISPNYLSHLFNKSGSIGFNEYLNHVRLEQAKELLKTYDAKIKEIAHSCGFTDSNYFCRVFRKNTGRSPSEYRRQHHSHYLKS</sequence>
<dbReference type="PRINTS" id="PR00032">
    <property type="entry name" value="HTHARAC"/>
</dbReference>
<evidence type="ECO:0000313" key="5">
    <source>
        <dbReference type="EMBL" id="AHK18708.1"/>
    </source>
</evidence>
<dbReference type="InterPro" id="IPR018060">
    <property type="entry name" value="HTH_AraC"/>
</dbReference>
<proteinExistence type="predicted"/>
<dbReference type="SMART" id="SM00342">
    <property type="entry name" value="HTH_ARAC"/>
    <property type="match status" value="1"/>
</dbReference>
<reference evidence="5 6" key="1">
    <citation type="journal article" date="2014" name="Genome Announc.">
        <title>Genome Sequence of Yersinia similis Y228T, a Member of the Yersinia pseudotuberculosis Complex.</title>
        <authorList>
            <person name="Sprague L.D."/>
            <person name="Neubauer H."/>
        </authorList>
    </citation>
    <scope>NUCLEOTIDE SEQUENCE [LARGE SCALE GENOMIC DNA]</scope>
    <source>
        <strain evidence="5 6">228</strain>
    </source>
</reference>
<evidence type="ECO:0000256" key="3">
    <source>
        <dbReference type="ARBA" id="ARBA00023163"/>
    </source>
</evidence>
<dbReference type="Proteomes" id="UP000019439">
    <property type="component" value="Chromosome"/>
</dbReference>
<name>A0ABN4CK75_9GAMM</name>
<dbReference type="EMBL" id="CP007230">
    <property type="protein sequence ID" value="AHK18708.1"/>
    <property type="molecule type" value="Genomic_DNA"/>
</dbReference>
<evidence type="ECO:0000256" key="1">
    <source>
        <dbReference type="ARBA" id="ARBA00023015"/>
    </source>
</evidence>
<dbReference type="SUPFAM" id="SSF46689">
    <property type="entry name" value="Homeodomain-like"/>
    <property type="match status" value="1"/>
</dbReference>
<dbReference type="PANTHER" id="PTHR43280:SF10">
    <property type="entry name" value="REGULATORY PROTEIN POCR"/>
    <property type="match status" value="1"/>
</dbReference>
<organism evidence="5 6">
    <name type="scientific">Yersinia similis</name>
    <dbReference type="NCBI Taxonomy" id="367190"/>
    <lineage>
        <taxon>Bacteria</taxon>
        <taxon>Pseudomonadati</taxon>
        <taxon>Pseudomonadota</taxon>
        <taxon>Gammaproteobacteria</taxon>
        <taxon>Enterobacterales</taxon>
        <taxon>Yersiniaceae</taxon>
        <taxon>Yersinia</taxon>
    </lineage>
</organism>
<dbReference type="PANTHER" id="PTHR43280">
    <property type="entry name" value="ARAC-FAMILY TRANSCRIPTIONAL REGULATOR"/>
    <property type="match status" value="1"/>
</dbReference>
<accession>A0ABN4CK75</accession>
<dbReference type="InterPro" id="IPR009057">
    <property type="entry name" value="Homeodomain-like_sf"/>
</dbReference>
<evidence type="ECO:0000256" key="2">
    <source>
        <dbReference type="ARBA" id="ARBA00023125"/>
    </source>
</evidence>
<evidence type="ECO:0000259" key="4">
    <source>
        <dbReference type="PROSITE" id="PS01124"/>
    </source>
</evidence>
<dbReference type="InterPro" id="IPR020449">
    <property type="entry name" value="Tscrpt_reg_AraC-type_HTH"/>
</dbReference>
<gene>
    <name evidence="5" type="ORF">BF17_04660</name>
</gene>
<keyword evidence="1" id="KW-0805">Transcription regulation</keyword>
<keyword evidence="6" id="KW-1185">Reference proteome</keyword>
<feature type="domain" description="HTH araC/xylS-type" evidence="4">
    <location>
        <begin position="176"/>
        <end position="274"/>
    </location>
</feature>